<evidence type="ECO:0000313" key="3">
    <source>
        <dbReference type="Proteomes" id="UP000012118"/>
    </source>
</evidence>
<feature type="compositionally biased region" description="Basic and acidic residues" evidence="1">
    <location>
        <begin position="297"/>
        <end position="317"/>
    </location>
</feature>
<protein>
    <submittedName>
        <fullName evidence="2">Uncharacterized protein</fullName>
    </submittedName>
</protein>
<feature type="non-terminal residue" evidence="2">
    <location>
        <position position="1"/>
    </location>
</feature>
<dbReference type="Proteomes" id="UP000012118">
    <property type="component" value="Unassembled WGS sequence"/>
</dbReference>
<organism evidence="2 3">
    <name type="scientific">Leptospira weilii str. UI 13098</name>
    <dbReference type="NCBI Taxonomy" id="1088542"/>
    <lineage>
        <taxon>Bacteria</taxon>
        <taxon>Pseudomonadati</taxon>
        <taxon>Spirochaetota</taxon>
        <taxon>Spirochaetia</taxon>
        <taxon>Leptospirales</taxon>
        <taxon>Leptospiraceae</taxon>
        <taxon>Leptospira</taxon>
    </lineage>
</organism>
<dbReference type="EMBL" id="AHNU02000087">
    <property type="protein sequence ID" value="EMN88090.1"/>
    <property type="molecule type" value="Genomic_DNA"/>
</dbReference>
<proteinExistence type="predicted"/>
<feature type="region of interest" description="Disordered" evidence="1">
    <location>
        <begin position="297"/>
        <end position="319"/>
    </location>
</feature>
<comment type="caution">
    <text evidence="2">The sequence shown here is derived from an EMBL/GenBank/DDBJ whole genome shotgun (WGS) entry which is preliminary data.</text>
</comment>
<feature type="region of interest" description="Disordered" evidence="1">
    <location>
        <begin position="394"/>
        <end position="422"/>
    </location>
</feature>
<feature type="region of interest" description="Disordered" evidence="1">
    <location>
        <begin position="126"/>
        <end position="158"/>
    </location>
</feature>
<sequence>AVATTLQAEVVDEEITYLKTANEYFEKSERYQELAEKAKSEAKFDEAALYTGYAVREKNNAVGFLKKKYYNLGEEITSEVDNRGLTFTKNSFLSYRDNLINKKLPEYDANRQTDSRRKERRSWDYCGRRKLQSNPRNDSDGFKLEQTRRRKQRTGRETLGAIERASRENIGEGLLDGLQEMIASIQSSLPQEVSNNGVAQYIQAQEKELAEKQEKVNELLSHMNSLVTNNNDLAALQTLLQGSSQAINIAANSAVSKYLDETAKKLQKDNEERSESLQKTLLEALTNGDQYKYTSEKRATDLERTEKEFPPTDRSTDGEIEIDGSAMKETSYSPDLEYQYIRIETKFNPGNLSVDMMNPNSTRFNAEMAIGVKNYIDNLQKKWNKCSLSLVTRQKRSKKNTHKIKRSKITRRNSTKRVRRTY</sequence>
<dbReference type="AlphaFoldDB" id="M6Q4I5"/>
<gene>
    <name evidence="2" type="ORF">LEP1GSC108_0932</name>
</gene>
<feature type="compositionally biased region" description="Basic and acidic residues" evidence="1">
    <location>
        <begin position="137"/>
        <end position="147"/>
    </location>
</feature>
<keyword evidence="3" id="KW-1185">Reference proteome</keyword>
<reference evidence="2 3" key="1">
    <citation type="submission" date="2013-01" db="EMBL/GenBank/DDBJ databases">
        <authorList>
            <person name="Harkins D.M."/>
            <person name="Durkin A.S."/>
            <person name="Brinkac L.M."/>
            <person name="Haft D.H."/>
            <person name="Selengut J.D."/>
            <person name="Sanka R."/>
            <person name="DePew J."/>
            <person name="Purushe J."/>
            <person name="Chanthongthip A."/>
            <person name="Lattana O."/>
            <person name="Phetsouvanh R."/>
            <person name="Newton P.N."/>
            <person name="Vinetz J.M."/>
            <person name="Sutton G.G."/>
            <person name="Nierman W.C."/>
            <person name="Fouts D.E."/>
        </authorList>
    </citation>
    <scope>NUCLEOTIDE SEQUENCE [LARGE SCALE GENOMIC DNA]</scope>
    <source>
        <strain evidence="2 3">UI 13098</strain>
    </source>
</reference>
<evidence type="ECO:0000313" key="2">
    <source>
        <dbReference type="EMBL" id="EMN88090.1"/>
    </source>
</evidence>
<accession>M6Q4I5</accession>
<name>M6Q4I5_9LEPT</name>
<evidence type="ECO:0000256" key="1">
    <source>
        <dbReference type="SAM" id="MobiDB-lite"/>
    </source>
</evidence>